<organism evidence="1 2">
    <name type="scientific">Pantoea alhagi</name>
    <dbReference type="NCBI Taxonomy" id="1891675"/>
    <lineage>
        <taxon>Bacteria</taxon>
        <taxon>Pseudomonadati</taxon>
        <taxon>Pseudomonadota</taxon>
        <taxon>Gammaproteobacteria</taxon>
        <taxon>Enterobacterales</taxon>
        <taxon>Erwiniaceae</taxon>
        <taxon>Pantoea</taxon>
    </lineage>
</organism>
<dbReference type="Proteomes" id="UP000192900">
    <property type="component" value="Chromosome"/>
</dbReference>
<accession>A0A1W6B5A3</accession>
<dbReference type="OrthoDB" id="6516812at2"/>
<reference evidence="1 2" key="1">
    <citation type="submission" date="2017-02" db="EMBL/GenBank/DDBJ databases">
        <title>Complete genome sequence of the drought resistance-promoting endophyte Pantoea alhagi LTYR-11Z.</title>
        <authorList>
            <person name="Zhang L."/>
        </authorList>
    </citation>
    <scope>NUCLEOTIDE SEQUENCE [LARGE SCALE GENOMIC DNA]</scope>
    <source>
        <strain evidence="1 2">LTYR-11Z</strain>
    </source>
</reference>
<dbReference type="InterPro" id="IPR047914">
    <property type="entry name" value="TagK-like_C"/>
</dbReference>
<dbReference type="EMBL" id="CP019706">
    <property type="protein sequence ID" value="ARJ42264.1"/>
    <property type="molecule type" value="Genomic_DNA"/>
</dbReference>
<dbReference type="KEGG" id="palh:B1H58_09725"/>
<dbReference type="AlphaFoldDB" id="A0A1W6B5A3"/>
<evidence type="ECO:0000313" key="2">
    <source>
        <dbReference type="Proteomes" id="UP000192900"/>
    </source>
</evidence>
<sequence length="280" mass="32634">MNIQFEWPASQEAMSISRYLTADNAVTFDAVNGHFNSHNSHLGHDAVVFYWHMARPVMLSLCAVHVCYLDGIEVSYGSVHPLREASKIQIGHFKLVIVGEGNDEINDQPFIRLIYPNDVWQTSNKIPEVENILPNGGNYVNDLRYFNDVILAQNKGDDILKMLELEYKRLLIWQEQDSGFFDGTSHQTNHIIKTDYRFEETREQLKDKTLTECVVDRNFMMEKVWPELEQGEQWDELFGEEEKTDLLRSLSPEHIVAKSKYKVPELVFQDFYKVGLDTYY</sequence>
<dbReference type="NCBIfam" id="NF033419">
    <property type="entry name" value="T6SS_TagK_dom"/>
    <property type="match status" value="1"/>
</dbReference>
<proteinExistence type="predicted"/>
<gene>
    <name evidence="1" type="ORF">B1H58_09725</name>
</gene>
<evidence type="ECO:0000313" key="1">
    <source>
        <dbReference type="EMBL" id="ARJ42264.1"/>
    </source>
</evidence>
<name>A0A1W6B5A3_9GAMM</name>
<keyword evidence="2" id="KW-1185">Reference proteome</keyword>
<protein>
    <submittedName>
        <fullName evidence="1">T6SS protein Cts1F</fullName>
    </submittedName>
</protein>
<dbReference type="STRING" id="1891675.B1H58_09725"/>
<dbReference type="RefSeq" id="WP_085069802.1">
    <property type="nucleotide sequence ID" value="NZ_CP019706.1"/>
</dbReference>